<evidence type="ECO:0000256" key="1">
    <source>
        <dbReference type="SAM" id="MobiDB-lite"/>
    </source>
</evidence>
<evidence type="ECO:0000256" key="2">
    <source>
        <dbReference type="SAM" id="Phobius"/>
    </source>
</evidence>
<dbReference type="Gene3D" id="3.40.50.10140">
    <property type="entry name" value="Toll/interleukin-1 receptor homology (TIR) domain"/>
    <property type="match status" value="1"/>
</dbReference>
<dbReference type="Pfam" id="PF13676">
    <property type="entry name" value="TIR_2"/>
    <property type="match status" value="1"/>
</dbReference>
<protein>
    <submittedName>
        <fullName evidence="4">Toll/interleukin-1 receptor domain-containing protein</fullName>
    </submittedName>
</protein>
<dbReference type="SMART" id="SM00255">
    <property type="entry name" value="TIR"/>
    <property type="match status" value="1"/>
</dbReference>
<dbReference type="SUPFAM" id="SSF52200">
    <property type="entry name" value="Toll/Interleukin receptor TIR domain"/>
    <property type="match status" value="1"/>
</dbReference>
<evidence type="ECO:0000313" key="5">
    <source>
        <dbReference type="Proteomes" id="UP001596004"/>
    </source>
</evidence>
<evidence type="ECO:0000259" key="3">
    <source>
        <dbReference type="PROSITE" id="PS50104"/>
    </source>
</evidence>
<keyword evidence="2" id="KW-0472">Membrane</keyword>
<feature type="transmembrane region" description="Helical" evidence="2">
    <location>
        <begin position="6"/>
        <end position="27"/>
    </location>
</feature>
<dbReference type="EMBL" id="JBHSFP010000006">
    <property type="protein sequence ID" value="MFC4531557.1"/>
    <property type="molecule type" value="Genomic_DNA"/>
</dbReference>
<name>A0ABV9CFU7_9ACTN</name>
<comment type="caution">
    <text evidence="4">The sequence shown here is derived from an EMBL/GenBank/DDBJ whole genome shotgun (WGS) entry which is preliminary data.</text>
</comment>
<dbReference type="InterPro" id="IPR000157">
    <property type="entry name" value="TIR_dom"/>
</dbReference>
<dbReference type="InterPro" id="IPR035897">
    <property type="entry name" value="Toll_tir_struct_dom_sf"/>
</dbReference>
<feature type="region of interest" description="Disordered" evidence="1">
    <location>
        <begin position="41"/>
        <end position="69"/>
    </location>
</feature>
<reference evidence="5" key="1">
    <citation type="journal article" date="2019" name="Int. J. Syst. Evol. Microbiol.">
        <title>The Global Catalogue of Microorganisms (GCM) 10K type strain sequencing project: providing services to taxonomists for standard genome sequencing and annotation.</title>
        <authorList>
            <consortium name="The Broad Institute Genomics Platform"/>
            <consortium name="The Broad Institute Genome Sequencing Center for Infectious Disease"/>
            <person name="Wu L."/>
            <person name="Ma J."/>
        </authorList>
    </citation>
    <scope>NUCLEOTIDE SEQUENCE [LARGE SCALE GENOMIC DNA]</scope>
    <source>
        <strain evidence="5">CGMCC 4.7132</strain>
    </source>
</reference>
<gene>
    <name evidence="4" type="ORF">ACFO60_12340</name>
</gene>
<sequence>MDLAGLALTLVGTVAGIAGAYFAWVPIRGQLSRRRARRQGLGAAATAASHTTTASSTSASSPTSASPAASVNTTSATVYDVFVSYSHDDAKLVKDLVERLRHRGIRVALDEVFMRPGTPLVHGIEKTIRESAHGLLVFSHASMASGWVTNEYYILIQRSIETGQLFIPVRTDDVPLPEFARTRFYSDLCDVGDDVFDERMDQLAEALRAAS</sequence>
<feature type="domain" description="TIR" evidence="3">
    <location>
        <begin position="77"/>
        <end position="211"/>
    </location>
</feature>
<keyword evidence="2" id="KW-0812">Transmembrane</keyword>
<keyword evidence="5" id="KW-1185">Reference proteome</keyword>
<proteinExistence type="predicted"/>
<accession>A0ABV9CFU7</accession>
<keyword evidence="2" id="KW-1133">Transmembrane helix</keyword>
<dbReference type="Proteomes" id="UP001596004">
    <property type="component" value="Unassembled WGS sequence"/>
</dbReference>
<evidence type="ECO:0000313" key="4">
    <source>
        <dbReference type="EMBL" id="MFC4531557.1"/>
    </source>
</evidence>
<dbReference type="PROSITE" id="PS50104">
    <property type="entry name" value="TIR"/>
    <property type="match status" value="1"/>
</dbReference>
<dbReference type="RefSeq" id="WP_380840185.1">
    <property type="nucleotide sequence ID" value="NZ_JBHSFP010000006.1"/>
</dbReference>
<organism evidence="4 5">
    <name type="scientific">Sphaerisporangium dianthi</name>
    <dbReference type="NCBI Taxonomy" id="1436120"/>
    <lineage>
        <taxon>Bacteria</taxon>
        <taxon>Bacillati</taxon>
        <taxon>Actinomycetota</taxon>
        <taxon>Actinomycetes</taxon>
        <taxon>Streptosporangiales</taxon>
        <taxon>Streptosporangiaceae</taxon>
        <taxon>Sphaerisporangium</taxon>
    </lineage>
</organism>
<keyword evidence="4" id="KW-0675">Receptor</keyword>